<keyword evidence="3" id="KW-1185">Reference proteome</keyword>
<protein>
    <submittedName>
        <fullName evidence="2">Uncharacterized protein</fullName>
    </submittedName>
</protein>
<feature type="region of interest" description="Disordered" evidence="1">
    <location>
        <begin position="1"/>
        <end position="37"/>
    </location>
</feature>
<gene>
    <name evidence="2" type="ORF">SAMN05421878_11321</name>
</gene>
<accession>A0A1G7DV19</accession>
<dbReference type="Proteomes" id="UP000182744">
    <property type="component" value="Unassembled WGS sequence"/>
</dbReference>
<reference evidence="3" key="1">
    <citation type="submission" date="2016-10" db="EMBL/GenBank/DDBJ databases">
        <authorList>
            <person name="Varghese N."/>
        </authorList>
    </citation>
    <scope>NUCLEOTIDE SEQUENCE [LARGE SCALE GENOMIC DNA]</scope>
    <source>
        <strain evidence="3">DSM 20639</strain>
    </source>
</reference>
<sequence length="37" mass="4089">MELMTKQPDAAPGFNPAQNAEPEPHGYEEPQPEEPLV</sequence>
<evidence type="ECO:0000313" key="3">
    <source>
        <dbReference type="Proteomes" id="UP000182744"/>
    </source>
</evidence>
<dbReference type="AlphaFoldDB" id="A0A1G7DV19"/>
<dbReference type="EMBL" id="FNAU01000013">
    <property type="protein sequence ID" value="SDE55242.1"/>
    <property type="molecule type" value="Genomic_DNA"/>
</dbReference>
<evidence type="ECO:0000256" key="1">
    <source>
        <dbReference type="SAM" id="MobiDB-lite"/>
    </source>
</evidence>
<evidence type="ECO:0000313" key="2">
    <source>
        <dbReference type="EMBL" id="SDE55242.1"/>
    </source>
</evidence>
<proteinExistence type="predicted"/>
<name>A0A1G7DV19_9ACTO</name>
<organism evidence="2 3">
    <name type="scientific">Actinobaculum suis</name>
    <dbReference type="NCBI Taxonomy" id="1657"/>
    <lineage>
        <taxon>Bacteria</taxon>
        <taxon>Bacillati</taxon>
        <taxon>Actinomycetota</taxon>
        <taxon>Actinomycetes</taxon>
        <taxon>Actinomycetales</taxon>
        <taxon>Actinomycetaceae</taxon>
        <taxon>Actinobaculum</taxon>
    </lineage>
</organism>